<organism evidence="3 4">
    <name type="scientific">Halomonas campaniensis</name>
    <dbReference type="NCBI Taxonomy" id="213554"/>
    <lineage>
        <taxon>Bacteria</taxon>
        <taxon>Pseudomonadati</taxon>
        <taxon>Pseudomonadota</taxon>
        <taxon>Gammaproteobacteria</taxon>
        <taxon>Oceanospirillales</taxon>
        <taxon>Halomonadaceae</taxon>
        <taxon>Halomonas</taxon>
    </lineage>
</organism>
<keyword evidence="2" id="KW-0449">Lipoprotein</keyword>
<dbReference type="EC" id="2.7.1.180" evidence="2"/>
<gene>
    <name evidence="3" type="ORF">BDK63_002827</name>
</gene>
<reference evidence="3 4" key="1">
    <citation type="submission" date="2020-08" db="EMBL/GenBank/DDBJ databases">
        <title>Genomic Encyclopedia of Archaeal and Bacterial Type Strains, Phase II (KMG-II): from individual species to whole genera.</title>
        <authorList>
            <person name="Goeker M."/>
        </authorList>
    </citation>
    <scope>NUCLEOTIDE SEQUENCE [LARGE SCALE GENOMIC DNA]</scope>
    <source>
        <strain evidence="3 4">5AG</strain>
    </source>
</reference>
<dbReference type="Gene3D" id="3.10.520.10">
    <property type="entry name" value="ApbE-like domains"/>
    <property type="match status" value="1"/>
</dbReference>
<keyword evidence="2" id="KW-0274">FAD</keyword>
<comment type="function">
    <text evidence="2">Flavin transferase that catalyzes the transfer of the FMN moiety of FAD and its covalent binding to the hydroxyl group of a threonine residue in a target flavoprotein.</text>
</comment>
<keyword evidence="2" id="KW-0808">Transferase</keyword>
<keyword evidence="2" id="KW-1003">Cell membrane</keyword>
<dbReference type="EMBL" id="JACHZF010000021">
    <property type="protein sequence ID" value="MBB3331936.1"/>
    <property type="molecule type" value="Genomic_DNA"/>
</dbReference>
<comment type="similarity">
    <text evidence="1 2">Belongs to the ApbE family.</text>
</comment>
<dbReference type="GO" id="GO:0046872">
    <property type="term" value="F:metal ion binding"/>
    <property type="evidence" value="ECO:0007669"/>
    <property type="project" value="UniProtKB-UniRule"/>
</dbReference>
<comment type="catalytic activity">
    <reaction evidence="2">
        <text>L-threonyl-[protein] + FAD = FMN-L-threonyl-[protein] + AMP + H(+)</text>
        <dbReference type="Rhea" id="RHEA:36847"/>
        <dbReference type="Rhea" id="RHEA-COMP:11060"/>
        <dbReference type="Rhea" id="RHEA-COMP:11061"/>
        <dbReference type="ChEBI" id="CHEBI:15378"/>
        <dbReference type="ChEBI" id="CHEBI:30013"/>
        <dbReference type="ChEBI" id="CHEBI:57692"/>
        <dbReference type="ChEBI" id="CHEBI:74257"/>
        <dbReference type="ChEBI" id="CHEBI:456215"/>
        <dbReference type="EC" id="2.7.1.180"/>
    </reaction>
</comment>
<dbReference type="InterPro" id="IPR003374">
    <property type="entry name" value="ApbE-like_sf"/>
</dbReference>
<dbReference type="RefSeq" id="WP_183333014.1">
    <property type="nucleotide sequence ID" value="NZ_JACHZF010000021.1"/>
</dbReference>
<keyword evidence="2" id="KW-0285">Flavoprotein</keyword>
<dbReference type="PROSITE" id="PS51257">
    <property type="entry name" value="PROKAR_LIPOPROTEIN"/>
    <property type="match status" value="1"/>
</dbReference>
<dbReference type="SUPFAM" id="SSF143631">
    <property type="entry name" value="ApbE-like"/>
    <property type="match status" value="1"/>
</dbReference>
<dbReference type="Pfam" id="PF02424">
    <property type="entry name" value="ApbE"/>
    <property type="match status" value="1"/>
</dbReference>
<comment type="subcellular location">
    <subcellularLocation>
        <location evidence="2">Cell inner membrane</location>
        <topology evidence="2">Lipid-anchor</topology>
        <orientation evidence="2">Periplasmic side</orientation>
    </subcellularLocation>
</comment>
<keyword evidence="2" id="KW-0472">Membrane</keyword>
<dbReference type="Proteomes" id="UP000553442">
    <property type="component" value="Unassembled WGS sequence"/>
</dbReference>
<name>A0A7W5K4R2_9GAMM</name>
<protein>
    <recommendedName>
        <fullName evidence="2">FAD:protein FMN transferase</fullName>
        <ecNumber evidence="2">2.7.1.180</ecNumber>
    </recommendedName>
</protein>
<dbReference type="GO" id="GO:0005886">
    <property type="term" value="C:plasma membrane"/>
    <property type="evidence" value="ECO:0007669"/>
    <property type="project" value="UniProtKB-SubCell"/>
</dbReference>
<proteinExistence type="inferred from homology"/>
<evidence type="ECO:0000256" key="2">
    <source>
        <dbReference type="RuleBase" id="RU363002"/>
    </source>
</evidence>
<comment type="cofactor">
    <cofactor evidence="2">
        <name>Mg(2+)</name>
        <dbReference type="ChEBI" id="CHEBI:18420"/>
    </cofactor>
</comment>
<keyword evidence="2" id="KW-0997">Cell inner membrane</keyword>
<dbReference type="AlphaFoldDB" id="A0A7W5K4R2"/>
<keyword evidence="2" id="KW-0460">Magnesium</keyword>
<sequence length="242" mass="26010">MRPALFLFALLMPVALLGGCRQQGDWQHLEGVALDTGYHITLNGDLQAAERELLMAAIQGELASLETESETLQGLLLAGWPTRDAAQLPFLASLLEALRGAQQARAVDRLDAVLAEFGIDHAMVELGGVVRTRGQAGRHPWRLALDRSGLDDAPAPPLRLRDAALVTREPPGDALMPDGGGERLLAVSVVADTAEQADRRARELLLSGPSAADMEQAIRLVVLRPQGIDIQYGTALEPLLER</sequence>
<evidence type="ECO:0000313" key="4">
    <source>
        <dbReference type="Proteomes" id="UP000553442"/>
    </source>
</evidence>
<evidence type="ECO:0000313" key="3">
    <source>
        <dbReference type="EMBL" id="MBB3331936.1"/>
    </source>
</evidence>
<dbReference type="InterPro" id="IPR024932">
    <property type="entry name" value="ApbE"/>
</dbReference>
<dbReference type="GO" id="GO:0016740">
    <property type="term" value="F:transferase activity"/>
    <property type="evidence" value="ECO:0007669"/>
    <property type="project" value="UniProtKB-UniRule"/>
</dbReference>
<keyword evidence="4" id="KW-1185">Reference proteome</keyword>
<evidence type="ECO:0000256" key="1">
    <source>
        <dbReference type="ARBA" id="ARBA00008282"/>
    </source>
</evidence>
<keyword evidence="2" id="KW-0479">Metal-binding</keyword>
<accession>A0A7W5K4R2</accession>
<comment type="caution">
    <text evidence="3">The sequence shown here is derived from an EMBL/GenBank/DDBJ whole genome shotgun (WGS) entry which is preliminary data.</text>
</comment>